<keyword evidence="1" id="KW-1133">Transmembrane helix</keyword>
<evidence type="ECO:0000313" key="3">
    <source>
        <dbReference type="Proteomes" id="UP000233551"/>
    </source>
</evidence>
<feature type="transmembrane region" description="Helical" evidence="1">
    <location>
        <begin position="24"/>
        <end position="43"/>
    </location>
</feature>
<protein>
    <submittedName>
        <fullName evidence="2">Uncharacterized protein</fullName>
    </submittedName>
</protein>
<evidence type="ECO:0000313" key="2">
    <source>
        <dbReference type="EMBL" id="PKI31200.1"/>
    </source>
</evidence>
<organism evidence="2 3">
    <name type="scientific">Punica granatum</name>
    <name type="common">Pomegranate</name>
    <dbReference type="NCBI Taxonomy" id="22663"/>
    <lineage>
        <taxon>Eukaryota</taxon>
        <taxon>Viridiplantae</taxon>
        <taxon>Streptophyta</taxon>
        <taxon>Embryophyta</taxon>
        <taxon>Tracheophyta</taxon>
        <taxon>Spermatophyta</taxon>
        <taxon>Magnoliopsida</taxon>
        <taxon>eudicotyledons</taxon>
        <taxon>Gunneridae</taxon>
        <taxon>Pentapetalae</taxon>
        <taxon>rosids</taxon>
        <taxon>malvids</taxon>
        <taxon>Myrtales</taxon>
        <taxon>Lythraceae</taxon>
        <taxon>Punica</taxon>
    </lineage>
</organism>
<name>A0A2I0HI75_PUNGR</name>
<proteinExistence type="predicted"/>
<comment type="caution">
    <text evidence="2">The sequence shown here is derived from an EMBL/GenBank/DDBJ whole genome shotgun (WGS) entry which is preliminary data.</text>
</comment>
<gene>
    <name evidence="2" type="ORF">CRG98_048407</name>
</gene>
<dbReference type="Proteomes" id="UP000233551">
    <property type="component" value="Unassembled WGS sequence"/>
</dbReference>
<accession>A0A2I0HI75</accession>
<evidence type="ECO:0000256" key="1">
    <source>
        <dbReference type="SAM" id="Phobius"/>
    </source>
</evidence>
<dbReference type="AlphaFoldDB" id="A0A2I0HI75"/>
<keyword evidence="1" id="KW-0472">Membrane</keyword>
<keyword evidence="1" id="KW-0812">Transmembrane</keyword>
<dbReference type="EMBL" id="PGOL01009139">
    <property type="protein sequence ID" value="PKI31200.1"/>
    <property type="molecule type" value="Genomic_DNA"/>
</dbReference>
<keyword evidence="3" id="KW-1185">Reference proteome</keyword>
<reference evidence="2 3" key="1">
    <citation type="submission" date="2017-11" db="EMBL/GenBank/DDBJ databases">
        <title>De-novo sequencing of pomegranate (Punica granatum L.) genome.</title>
        <authorList>
            <person name="Akparov Z."/>
            <person name="Amiraslanov A."/>
            <person name="Hajiyeva S."/>
            <person name="Abbasov M."/>
            <person name="Kaur K."/>
            <person name="Hamwieh A."/>
            <person name="Solovyev V."/>
            <person name="Salamov A."/>
            <person name="Braich B."/>
            <person name="Kosarev P."/>
            <person name="Mahmoud A."/>
            <person name="Hajiyev E."/>
            <person name="Babayeva S."/>
            <person name="Izzatullayeva V."/>
            <person name="Mammadov A."/>
            <person name="Mammadov A."/>
            <person name="Sharifova S."/>
            <person name="Ojaghi J."/>
            <person name="Eynullazada K."/>
            <person name="Bayramov B."/>
            <person name="Abdulazimova A."/>
            <person name="Shahmuradov I."/>
        </authorList>
    </citation>
    <scope>NUCLEOTIDE SEQUENCE [LARGE SCALE GENOMIC DNA]</scope>
    <source>
        <strain evidence="3">cv. AG2017</strain>
        <tissue evidence="2">Leaf</tissue>
    </source>
</reference>
<sequence>MSDPINPDHNEQESRPGTICFCKFLVWVIVSFPSHAVIVFLVIPATMPPRFDIGVSSAMSFDISSSHVVTSWNATRSTYEIVAHFRSVLAVINDVNGQYLMAALSSGRDVTNVEVNLWARRRVALGSVWVPVIDLAVWCTDLVFSAGTDDNISEASHKWMVQLRGPGSCDISFLDFI</sequence>